<gene>
    <name evidence="1" type="ORF">PECUL_23A006906</name>
</gene>
<dbReference type="Proteomes" id="UP001295444">
    <property type="component" value="Chromosome 08"/>
</dbReference>
<accession>A0AAD1WM85</accession>
<organism evidence="1 2">
    <name type="scientific">Pelobates cultripes</name>
    <name type="common">Western spadefoot toad</name>
    <dbReference type="NCBI Taxonomy" id="61616"/>
    <lineage>
        <taxon>Eukaryota</taxon>
        <taxon>Metazoa</taxon>
        <taxon>Chordata</taxon>
        <taxon>Craniata</taxon>
        <taxon>Vertebrata</taxon>
        <taxon>Euteleostomi</taxon>
        <taxon>Amphibia</taxon>
        <taxon>Batrachia</taxon>
        <taxon>Anura</taxon>
        <taxon>Pelobatoidea</taxon>
        <taxon>Pelobatidae</taxon>
        <taxon>Pelobates</taxon>
    </lineage>
</organism>
<protein>
    <submittedName>
        <fullName evidence="1">Uncharacterized protein</fullName>
    </submittedName>
</protein>
<sequence>MLGNRLQFCEHSHSFLYCLPTELVALDVCGGRIGCCDRSNALSRLHQGSAVKAMYRPPLKLALLTFWKSQTHTQKKQILIFLFTSSEPKALKKQKAIALNCNICMCTAGE</sequence>
<proteinExistence type="predicted"/>
<name>A0AAD1WM85_PELCU</name>
<evidence type="ECO:0000313" key="1">
    <source>
        <dbReference type="EMBL" id="CAH2313062.1"/>
    </source>
</evidence>
<reference evidence="1" key="1">
    <citation type="submission" date="2022-03" db="EMBL/GenBank/DDBJ databases">
        <authorList>
            <person name="Alioto T."/>
            <person name="Alioto T."/>
            <person name="Gomez Garrido J."/>
        </authorList>
    </citation>
    <scope>NUCLEOTIDE SEQUENCE</scope>
</reference>
<dbReference type="EMBL" id="OW240919">
    <property type="protein sequence ID" value="CAH2313062.1"/>
    <property type="molecule type" value="Genomic_DNA"/>
</dbReference>
<keyword evidence="2" id="KW-1185">Reference proteome</keyword>
<evidence type="ECO:0000313" key="2">
    <source>
        <dbReference type="Proteomes" id="UP001295444"/>
    </source>
</evidence>
<dbReference type="AlphaFoldDB" id="A0AAD1WM85"/>